<evidence type="ECO:0000313" key="2">
    <source>
        <dbReference type="EMBL" id="OLP74255.1"/>
    </source>
</evidence>
<gene>
    <name evidence="2" type="ORF">AK812_SmicGene46262</name>
</gene>
<evidence type="ECO:0000313" key="3">
    <source>
        <dbReference type="Proteomes" id="UP000186817"/>
    </source>
</evidence>
<dbReference type="OrthoDB" id="416520at2759"/>
<proteinExistence type="predicted"/>
<evidence type="ECO:0000256" key="1">
    <source>
        <dbReference type="SAM" id="MobiDB-lite"/>
    </source>
</evidence>
<feature type="region of interest" description="Disordered" evidence="1">
    <location>
        <begin position="438"/>
        <end position="457"/>
    </location>
</feature>
<keyword evidence="3" id="KW-1185">Reference proteome</keyword>
<feature type="region of interest" description="Disordered" evidence="1">
    <location>
        <begin position="165"/>
        <end position="218"/>
    </location>
</feature>
<feature type="compositionally biased region" description="Low complexity" evidence="1">
    <location>
        <begin position="184"/>
        <end position="195"/>
    </location>
</feature>
<feature type="compositionally biased region" description="Basic residues" evidence="1">
    <location>
        <begin position="200"/>
        <end position="213"/>
    </location>
</feature>
<sequence length="484" mass="53442">MACFCFLPDCDECLLAIEIAKAKRQDAERARPEESNYAVPQLVVADNPQCTCFLPDCRDCNKPIQTAKAKRQDATRARQEVSKDDVPQLVVADNPQCTCFLPDCRDCNKPIQTAKAKRQDAKRARQEVSNDDVPQLVVADNPQCTCFLPDCEDCNKPRSSAFVLKRQSMSTPRPTLPATANDKSSASESSAAPAAVGSKSKSKARKVKPGHKRTIAEDLTLDKQTPIMDVKAEVAKILEALIPRSPSQSALQMIGFGSRVQIAGDLTLVRKWVFWDLFAGTARISASLRAMADLTSLPTSLGATWAMGPVVDIARPDVRCDVMLRPPSFQARRTDAEWKELRERAERLWNFSIHVCQHQLSQGRAASLENPPGSYAWQLQRSQQVLGLGAEKMTIYGTSSCSWGMVDPVSGRPYRKPQRFACSESLASLKRKCQCKQQGKKHQTASGHARGHGRRSTLSGKYPVALATAFAEIIWKYIQGHALQ</sequence>
<feature type="compositionally biased region" description="Basic residues" evidence="1">
    <location>
        <begin position="438"/>
        <end position="455"/>
    </location>
</feature>
<dbReference type="AlphaFoldDB" id="A0A1Q9BUB1"/>
<dbReference type="EMBL" id="LSRX01004036">
    <property type="protein sequence ID" value="OLP74255.1"/>
    <property type="molecule type" value="Genomic_DNA"/>
</dbReference>
<organism evidence="2 3">
    <name type="scientific">Symbiodinium microadriaticum</name>
    <name type="common">Dinoflagellate</name>
    <name type="synonym">Zooxanthella microadriatica</name>
    <dbReference type="NCBI Taxonomy" id="2951"/>
    <lineage>
        <taxon>Eukaryota</taxon>
        <taxon>Sar</taxon>
        <taxon>Alveolata</taxon>
        <taxon>Dinophyceae</taxon>
        <taxon>Suessiales</taxon>
        <taxon>Symbiodiniaceae</taxon>
        <taxon>Symbiodinium</taxon>
    </lineage>
</organism>
<protein>
    <submittedName>
        <fullName evidence="2">Uncharacterized protein</fullName>
    </submittedName>
</protein>
<name>A0A1Q9BUB1_SYMMI</name>
<accession>A0A1Q9BUB1</accession>
<dbReference type="Proteomes" id="UP000186817">
    <property type="component" value="Unassembled WGS sequence"/>
</dbReference>
<comment type="caution">
    <text evidence="2">The sequence shown here is derived from an EMBL/GenBank/DDBJ whole genome shotgun (WGS) entry which is preliminary data.</text>
</comment>
<reference evidence="2 3" key="1">
    <citation type="submission" date="2016-02" db="EMBL/GenBank/DDBJ databases">
        <title>Genome analysis of coral dinoflagellate symbionts highlights evolutionary adaptations to a symbiotic lifestyle.</title>
        <authorList>
            <person name="Aranda M."/>
            <person name="Li Y."/>
            <person name="Liew Y.J."/>
            <person name="Baumgarten S."/>
            <person name="Simakov O."/>
            <person name="Wilson M."/>
            <person name="Piel J."/>
            <person name="Ashoor H."/>
            <person name="Bougouffa S."/>
            <person name="Bajic V.B."/>
            <person name="Ryu T."/>
            <person name="Ravasi T."/>
            <person name="Bayer T."/>
            <person name="Micklem G."/>
            <person name="Kim H."/>
            <person name="Bhak J."/>
            <person name="Lajeunesse T.C."/>
            <person name="Voolstra C.R."/>
        </authorList>
    </citation>
    <scope>NUCLEOTIDE SEQUENCE [LARGE SCALE GENOMIC DNA]</scope>
    <source>
        <strain evidence="2 3">CCMP2467</strain>
    </source>
</reference>